<dbReference type="InterPro" id="IPR014942">
    <property type="entry name" value="AbiEii"/>
</dbReference>
<sequence>MRGTGYAALDTEVRNLSAIDQGQTKYAEVKVAALAGFLMAKAAAAHGRGKPKDWYDIAFVLIHNDLGGVDAAIERTNSVFPNVLKGPGKTWLTELLANFAETNSQGVEAYATQMFLDHPELDRETLSADAYLAVSQFCKGIGLS</sequence>
<dbReference type="AlphaFoldDB" id="A0A1J5P6J8"/>
<proteinExistence type="predicted"/>
<comment type="caution">
    <text evidence="1">The sequence shown here is derived from an EMBL/GenBank/DDBJ whole genome shotgun (WGS) entry which is preliminary data.</text>
</comment>
<dbReference type="Pfam" id="PF08843">
    <property type="entry name" value="AbiEii"/>
    <property type="match status" value="1"/>
</dbReference>
<evidence type="ECO:0000313" key="1">
    <source>
        <dbReference type="EMBL" id="OIQ66834.1"/>
    </source>
</evidence>
<dbReference type="EMBL" id="MLJW01006333">
    <property type="protein sequence ID" value="OIQ66834.1"/>
    <property type="molecule type" value="Genomic_DNA"/>
</dbReference>
<gene>
    <name evidence="1" type="ORF">GALL_515950</name>
</gene>
<protein>
    <submittedName>
        <fullName evidence="1">Uncharacterized protein</fullName>
    </submittedName>
</protein>
<name>A0A1J5P6J8_9ZZZZ</name>
<organism evidence="1">
    <name type="scientific">mine drainage metagenome</name>
    <dbReference type="NCBI Taxonomy" id="410659"/>
    <lineage>
        <taxon>unclassified sequences</taxon>
        <taxon>metagenomes</taxon>
        <taxon>ecological metagenomes</taxon>
    </lineage>
</organism>
<accession>A0A1J5P6J8</accession>
<reference evidence="1" key="1">
    <citation type="submission" date="2016-10" db="EMBL/GenBank/DDBJ databases">
        <title>Sequence of Gallionella enrichment culture.</title>
        <authorList>
            <person name="Poehlein A."/>
            <person name="Muehling M."/>
            <person name="Daniel R."/>
        </authorList>
    </citation>
    <scope>NUCLEOTIDE SEQUENCE</scope>
</reference>